<dbReference type="PANTHER" id="PTHR46211">
    <property type="entry name" value="GLYCEROPHOSPHORYL DIESTER PHOSPHODIESTERASE"/>
    <property type="match status" value="1"/>
</dbReference>
<dbReference type="SUPFAM" id="SSF51695">
    <property type="entry name" value="PLC-like phosphodiesterases"/>
    <property type="match status" value="1"/>
</dbReference>
<name>A0ABW5WZI6_9STAP</name>
<dbReference type="Gene3D" id="3.20.20.190">
    <property type="entry name" value="Phosphatidylinositol (PI) phosphodiesterase"/>
    <property type="match status" value="1"/>
</dbReference>
<dbReference type="Proteomes" id="UP001597519">
    <property type="component" value="Unassembled WGS sequence"/>
</dbReference>
<dbReference type="RefSeq" id="WP_377775852.1">
    <property type="nucleotide sequence ID" value="NZ_JBHUOQ010000005.1"/>
</dbReference>
<feature type="domain" description="GP-PDE" evidence="1">
    <location>
        <begin position="3"/>
        <end position="244"/>
    </location>
</feature>
<evidence type="ECO:0000259" key="1">
    <source>
        <dbReference type="PROSITE" id="PS51704"/>
    </source>
</evidence>
<gene>
    <name evidence="2" type="ORF">ACFSX4_13715</name>
</gene>
<reference evidence="3" key="1">
    <citation type="journal article" date="2019" name="Int. J. Syst. Evol. Microbiol.">
        <title>The Global Catalogue of Microorganisms (GCM) 10K type strain sequencing project: providing services to taxonomists for standard genome sequencing and annotation.</title>
        <authorList>
            <consortium name="The Broad Institute Genomics Platform"/>
            <consortium name="The Broad Institute Genome Sequencing Center for Infectious Disease"/>
            <person name="Wu L."/>
            <person name="Ma J."/>
        </authorList>
    </citation>
    <scope>NUCLEOTIDE SEQUENCE [LARGE SCALE GENOMIC DNA]</scope>
    <source>
        <strain evidence="3">KCTC 33575</strain>
    </source>
</reference>
<sequence length="249" mass="28709">MKTKVYGHRGAAGTYPENTMLGFTKAVEMGIDGLEIDVHLTKDKKVVVIHDTTLDRTTSSSGRIKETKLYEMQHIGINQMYKSFEKYDNTWDKERIPQLNEFLTLYKDENVDINVELKTRAEHYPGIEEEVYHVVSSLKLIDQVVFSSFNLETLVNLKNLDESVRVAYLSEEVPENPGAFIKEHDLEALHLSFNDVMEKKEELTEIAESLRVWLVNDEESVKPLLQMGVGAIITDYPEMVLKIRSEYYL</sequence>
<keyword evidence="3" id="KW-1185">Reference proteome</keyword>
<proteinExistence type="predicted"/>
<protein>
    <submittedName>
        <fullName evidence="2">Glycerophosphodiester phosphodiesterase family protein</fullName>
    </submittedName>
</protein>
<dbReference type="InterPro" id="IPR017946">
    <property type="entry name" value="PLC-like_Pdiesterase_TIM-brl"/>
</dbReference>
<organism evidence="2 3">
    <name type="scientific">Corticicoccus populi</name>
    <dbReference type="NCBI Taxonomy" id="1812821"/>
    <lineage>
        <taxon>Bacteria</taxon>
        <taxon>Bacillati</taxon>
        <taxon>Bacillota</taxon>
        <taxon>Bacilli</taxon>
        <taxon>Bacillales</taxon>
        <taxon>Staphylococcaceae</taxon>
        <taxon>Corticicoccus</taxon>
    </lineage>
</organism>
<dbReference type="EMBL" id="JBHUOQ010000005">
    <property type="protein sequence ID" value="MFD2831529.1"/>
    <property type="molecule type" value="Genomic_DNA"/>
</dbReference>
<evidence type="ECO:0000313" key="2">
    <source>
        <dbReference type="EMBL" id="MFD2831529.1"/>
    </source>
</evidence>
<evidence type="ECO:0000313" key="3">
    <source>
        <dbReference type="Proteomes" id="UP001597519"/>
    </source>
</evidence>
<dbReference type="InterPro" id="IPR030395">
    <property type="entry name" value="GP_PDE_dom"/>
</dbReference>
<comment type="caution">
    <text evidence="2">The sequence shown here is derived from an EMBL/GenBank/DDBJ whole genome shotgun (WGS) entry which is preliminary data.</text>
</comment>
<dbReference type="PROSITE" id="PS51704">
    <property type="entry name" value="GP_PDE"/>
    <property type="match status" value="1"/>
</dbReference>
<dbReference type="PANTHER" id="PTHR46211:SF1">
    <property type="entry name" value="GLYCEROPHOSPHODIESTER PHOSPHODIESTERASE, CYTOPLASMIC"/>
    <property type="match status" value="1"/>
</dbReference>
<accession>A0ABW5WZI6</accession>
<dbReference type="Pfam" id="PF03009">
    <property type="entry name" value="GDPD"/>
    <property type="match status" value="1"/>
</dbReference>